<dbReference type="WBParaSite" id="BXY_1115400.1">
    <property type="protein sequence ID" value="BXY_1115400.1"/>
    <property type="gene ID" value="BXY_1115400"/>
</dbReference>
<dbReference type="Proteomes" id="UP000659654">
    <property type="component" value="Unassembled WGS sequence"/>
</dbReference>
<protein>
    <submittedName>
        <fullName evidence="1">(pine wood nematode) hypothetical protein</fullName>
    </submittedName>
</protein>
<evidence type="ECO:0000313" key="4">
    <source>
        <dbReference type="WBParaSite" id="BXY_1115400.1"/>
    </source>
</evidence>
<gene>
    <name evidence="1" type="ORF">BXYJ_LOCUS1434</name>
</gene>
<dbReference type="OrthoDB" id="1701437at2759"/>
<dbReference type="EMBL" id="CAJFDI010000001">
    <property type="protein sequence ID" value="CAD5209421.1"/>
    <property type="molecule type" value="Genomic_DNA"/>
</dbReference>
<evidence type="ECO:0000313" key="1">
    <source>
        <dbReference type="EMBL" id="CAD5209421.1"/>
    </source>
</evidence>
<dbReference type="AlphaFoldDB" id="A0A1I7SDP7"/>
<dbReference type="EMBL" id="CAJFCV020000001">
    <property type="protein sequence ID" value="CAG9084459.1"/>
    <property type="molecule type" value="Genomic_DNA"/>
</dbReference>
<keyword evidence="3" id="KW-1185">Reference proteome</keyword>
<reference evidence="4" key="1">
    <citation type="submission" date="2016-11" db="UniProtKB">
        <authorList>
            <consortium name="WormBaseParasite"/>
        </authorList>
    </citation>
    <scope>IDENTIFICATION</scope>
</reference>
<reference evidence="1" key="2">
    <citation type="submission" date="2020-09" db="EMBL/GenBank/DDBJ databases">
        <authorList>
            <person name="Kikuchi T."/>
        </authorList>
    </citation>
    <scope>NUCLEOTIDE SEQUENCE</scope>
    <source>
        <strain evidence="1">Ka4C1</strain>
    </source>
</reference>
<proteinExistence type="predicted"/>
<dbReference type="Proteomes" id="UP000095284">
    <property type="component" value="Unplaced"/>
</dbReference>
<accession>A0A1I7SDP7</accession>
<evidence type="ECO:0000313" key="3">
    <source>
        <dbReference type="Proteomes" id="UP000659654"/>
    </source>
</evidence>
<dbReference type="Proteomes" id="UP000582659">
    <property type="component" value="Unassembled WGS sequence"/>
</dbReference>
<organism evidence="2 4">
    <name type="scientific">Bursaphelenchus xylophilus</name>
    <name type="common">Pinewood nematode worm</name>
    <name type="synonym">Aphelenchoides xylophilus</name>
    <dbReference type="NCBI Taxonomy" id="6326"/>
    <lineage>
        <taxon>Eukaryota</taxon>
        <taxon>Metazoa</taxon>
        <taxon>Ecdysozoa</taxon>
        <taxon>Nematoda</taxon>
        <taxon>Chromadorea</taxon>
        <taxon>Rhabditida</taxon>
        <taxon>Tylenchina</taxon>
        <taxon>Tylenchomorpha</taxon>
        <taxon>Aphelenchoidea</taxon>
        <taxon>Aphelenchoididae</taxon>
        <taxon>Bursaphelenchus</taxon>
    </lineage>
</organism>
<sequence length="256" mass="28754">MASRVTELDASTLDTDFLNVIITNLELYLSDVSDSPVWTTVYKYIKRSVPLLYYVPLVVKGSSPGQQLLGCRFGNFTVRNRLFLYLLEHLAPLVLTAIKEDVHAPQITTSVERILTITACLQLVNYLVFLSSGGSSTFVRRFMGINTEVKNNALQGRLNNANVNRELLGHCLANIFMVMKPFTELVKTYFLRNTLVPRNVTTNNGVVCCHCSDLAVVALEAQKENGETVVFCNYCYYVAKQKQRFISVTTFSLAKN</sequence>
<name>A0A1I7SDP7_BURXY</name>
<evidence type="ECO:0000313" key="2">
    <source>
        <dbReference type="Proteomes" id="UP000095284"/>
    </source>
</evidence>